<evidence type="ECO:0000313" key="2">
    <source>
        <dbReference type="EMBL" id="ADI65579.1"/>
    </source>
</evidence>
<dbReference type="KEGG" id="naz:Aazo_4145"/>
<dbReference type="HOGENOM" id="CLU_3313632_0_0_3"/>
<keyword evidence="1" id="KW-0472">Membrane</keyword>
<keyword evidence="1" id="KW-1133">Transmembrane helix</keyword>
<name>D7DW08_NOSA0</name>
<dbReference type="Proteomes" id="UP000001511">
    <property type="component" value="Chromosome"/>
</dbReference>
<evidence type="ECO:0000256" key="1">
    <source>
        <dbReference type="SAM" id="Phobius"/>
    </source>
</evidence>
<evidence type="ECO:0000313" key="3">
    <source>
        <dbReference type="Proteomes" id="UP000001511"/>
    </source>
</evidence>
<sequence length="39" mass="4475">MNIETLKQEKGTEDRYVKFFKRILQAALALACVVLAISY</sequence>
<gene>
    <name evidence="2" type="ordered locus">Aazo_4145</name>
</gene>
<dbReference type="AlphaFoldDB" id="D7DW08"/>
<proteinExistence type="predicted"/>
<organism evidence="2 3">
    <name type="scientific">Nostoc azollae (strain 0708)</name>
    <name type="common">Anabaena azollae (strain 0708)</name>
    <dbReference type="NCBI Taxonomy" id="551115"/>
    <lineage>
        <taxon>Bacteria</taxon>
        <taxon>Bacillati</taxon>
        <taxon>Cyanobacteriota</taxon>
        <taxon>Cyanophyceae</taxon>
        <taxon>Nostocales</taxon>
        <taxon>Nostocaceae</taxon>
        <taxon>Trichormus</taxon>
    </lineage>
</organism>
<protein>
    <submittedName>
        <fullName evidence="2">Uncharacterized protein</fullName>
    </submittedName>
</protein>
<feature type="transmembrane region" description="Helical" evidence="1">
    <location>
        <begin position="20"/>
        <end position="38"/>
    </location>
</feature>
<dbReference type="EMBL" id="CP002059">
    <property type="protein sequence ID" value="ADI65579.1"/>
    <property type="molecule type" value="Genomic_DNA"/>
</dbReference>
<accession>D7DW08</accession>
<keyword evidence="1" id="KW-0812">Transmembrane</keyword>
<keyword evidence="3" id="KW-1185">Reference proteome</keyword>
<reference evidence="2 3" key="1">
    <citation type="journal article" date="2010" name="PLoS ONE">
        <title>Genome erosion in a nitrogen-fixing vertically transmitted endosymbiotic multicellular cyanobacterium.</title>
        <authorList>
            <person name="Ran L."/>
            <person name="Larsson J."/>
            <person name="Vigil-Stenman T."/>
            <person name="Nylander J.A."/>
            <person name="Ininbergs K."/>
            <person name="Zheng W.W."/>
            <person name="Lapidus A."/>
            <person name="Lowry S."/>
            <person name="Haselkorn R."/>
            <person name="Bergman B."/>
        </authorList>
    </citation>
    <scope>NUCLEOTIDE SEQUENCE [LARGE SCALE GENOMIC DNA]</scope>
    <source>
        <strain evidence="2 3">0708</strain>
    </source>
</reference>